<keyword evidence="3" id="KW-1185">Reference proteome</keyword>
<dbReference type="RefSeq" id="WP_111503753.1">
    <property type="nucleotide sequence ID" value="NZ_QKYN01000090.1"/>
</dbReference>
<dbReference type="AlphaFoldDB" id="A0A2X0K6V6"/>
<dbReference type="OrthoDB" id="3852406at2"/>
<sequence length="154" mass="17378">MDIEAEFEYQHGEARRYWLRSHGLYAVAGLLVGLTSVAVAVLPGAAHPARITLALVGVLALAWTVYGTRYALRNLPRPGATTNLRFTDVGLSMRDQFQSTQVRWPAVRRVLLRRGWLVVEGTQTVRTRVVPARALSEVQLEELREWLTAQKLMR</sequence>
<feature type="transmembrane region" description="Helical" evidence="1">
    <location>
        <begin position="51"/>
        <end position="72"/>
    </location>
</feature>
<keyword evidence="1" id="KW-0812">Transmembrane</keyword>
<name>A0A2X0K6V6_9ACTN</name>
<reference evidence="2 3" key="1">
    <citation type="submission" date="2018-06" db="EMBL/GenBank/DDBJ databases">
        <title>Streptacidiphilus pinicola sp. nov., isolated from pine grove soil.</title>
        <authorList>
            <person name="Roh S.G."/>
            <person name="Park S."/>
            <person name="Kim M.-K."/>
            <person name="Yun B.-R."/>
            <person name="Park J."/>
            <person name="Kim M.J."/>
            <person name="Kim Y.S."/>
            <person name="Kim S.B."/>
        </authorList>
    </citation>
    <scope>NUCLEOTIDE SEQUENCE [LARGE SCALE GENOMIC DNA]</scope>
    <source>
        <strain evidence="2 3">MMS16-CNU450</strain>
    </source>
</reference>
<keyword evidence="1" id="KW-1133">Transmembrane helix</keyword>
<proteinExistence type="predicted"/>
<evidence type="ECO:0000313" key="2">
    <source>
        <dbReference type="EMBL" id="RAG83259.1"/>
    </source>
</evidence>
<comment type="caution">
    <text evidence="2">The sequence shown here is derived from an EMBL/GenBank/DDBJ whole genome shotgun (WGS) entry which is preliminary data.</text>
</comment>
<keyword evidence="1" id="KW-0472">Membrane</keyword>
<dbReference type="EMBL" id="QKYN01000090">
    <property type="protein sequence ID" value="RAG83259.1"/>
    <property type="molecule type" value="Genomic_DNA"/>
</dbReference>
<evidence type="ECO:0000256" key="1">
    <source>
        <dbReference type="SAM" id="Phobius"/>
    </source>
</evidence>
<gene>
    <name evidence="2" type="ORF">DN069_22970</name>
</gene>
<organism evidence="2 3">
    <name type="scientific">Streptacidiphilus pinicola</name>
    <dbReference type="NCBI Taxonomy" id="2219663"/>
    <lineage>
        <taxon>Bacteria</taxon>
        <taxon>Bacillati</taxon>
        <taxon>Actinomycetota</taxon>
        <taxon>Actinomycetes</taxon>
        <taxon>Kitasatosporales</taxon>
        <taxon>Streptomycetaceae</taxon>
        <taxon>Streptacidiphilus</taxon>
    </lineage>
</organism>
<protein>
    <submittedName>
        <fullName evidence="2">Uncharacterized protein</fullName>
    </submittedName>
</protein>
<accession>A0A2X0K6V6</accession>
<feature type="transmembrane region" description="Helical" evidence="1">
    <location>
        <begin position="24"/>
        <end position="45"/>
    </location>
</feature>
<dbReference type="Proteomes" id="UP000248889">
    <property type="component" value="Unassembled WGS sequence"/>
</dbReference>
<evidence type="ECO:0000313" key="3">
    <source>
        <dbReference type="Proteomes" id="UP000248889"/>
    </source>
</evidence>